<gene>
    <name evidence="2" type="ORF">GCM10023156_06250</name>
</gene>
<dbReference type="EMBL" id="BAABGA010000009">
    <property type="protein sequence ID" value="GAA4445999.1"/>
    <property type="molecule type" value="Genomic_DNA"/>
</dbReference>
<proteinExistence type="predicted"/>
<dbReference type="RefSeq" id="WP_345319316.1">
    <property type="nucleotide sequence ID" value="NZ_BAABGA010000009.1"/>
</dbReference>
<protein>
    <recommendedName>
        <fullName evidence="4">LVIVD repeat protein</fullName>
    </recommendedName>
</protein>
<feature type="signal peptide" evidence="1">
    <location>
        <begin position="1"/>
        <end position="19"/>
    </location>
</feature>
<accession>A0ABP8M7U1</accession>
<feature type="chain" id="PRO_5046099999" description="LVIVD repeat protein" evidence="1">
    <location>
        <begin position="20"/>
        <end position="583"/>
    </location>
</feature>
<reference evidence="3" key="1">
    <citation type="journal article" date="2019" name="Int. J. Syst. Evol. Microbiol.">
        <title>The Global Catalogue of Microorganisms (GCM) 10K type strain sequencing project: providing services to taxonomists for standard genome sequencing and annotation.</title>
        <authorList>
            <consortium name="The Broad Institute Genomics Platform"/>
            <consortium name="The Broad Institute Genome Sequencing Center for Infectious Disease"/>
            <person name="Wu L."/>
            <person name="Ma J."/>
        </authorList>
    </citation>
    <scope>NUCLEOTIDE SEQUENCE [LARGE SCALE GENOMIC DNA]</scope>
    <source>
        <strain evidence="3">JCM 17759</strain>
    </source>
</reference>
<comment type="caution">
    <text evidence="2">The sequence shown here is derived from an EMBL/GenBank/DDBJ whole genome shotgun (WGS) entry which is preliminary data.</text>
</comment>
<evidence type="ECO:0000313" key="3">
    <source>
        <dbReference type="Proteomes" id="UP001500840"/>
    </source>
</evidence>
<evidence type="ECO:0000256" key="1">
    <source>
        <dbReference type="SAM" id="SignalP"/>
    </source>
</evidence>
<keyword evidence="3" id="KW-1185">Reference proteome</keyword>
<dbReference type="SUPFAM" id="SSF75011">
    <property type="entry name" value="3-carboxy-cis,cis-mucoante lactonizing enzyme"/>
    <property type="match status" value="1"/>
</dbReference>
<evidence type="ECO:0000313" key="2">
    <source>
        <dbReference type="EMBL" id="GAA4445999.1"/>
    </source>
</evidence>
<organism evidence="2 3">
    <name type="scientific">Novipirellula rosea</name>
    <dbReference type="NCBI Taxonomy" id="1031540"/>
    <lineage>
        <taxon>Bacteria</taxon>
        <taxon>Pseudomonadati</taxon>
        <taxon>Planctomycetota</taxon>
        <taxon>Planctomycetia</taxon>
        <taxon>Pirellulales</taxon>
        <taxon>Pirellulaceae</taxon>
        <taxon>Novipirellula</taxon>
    </lineage>
</organism>
<dbReference type="InterPro" id="IPR013211">
    <property type="entry name" value="LVIVD"/>
</dbReference>
<sequence>MMVASLPLRSALMSFLAVAMIAISPDSLSALGPSEIVGAWVMSVDSRLSPESVDVEIDHQPDVWKVTLRSGAGAVTTNRVNLEEDVLRIRYGVKPLEVRVELTVLGKTMSGSVVTGEGDTLRRQSITAHRVPVTDASPAPKQLVESKKTVVQAREFFGAWELSLRRVNAESTRAIRLGMVVTESDEDLIVGHSGFEMKGPQKRVDQVQSTPDGLRWILDGGMFGLLNVDLVSEGEKLRAKVSGSDQEAFLVGTAIRKPKASDVGVDREQLIQKPGAQLVGIIGGEARVVEVDGDRIIIQQREVVSRMFNDDPLLVLFEWFRLPEKSRLIAAESNTAWSVNGATIQSWDIQNAETPSALGSCKLPGNPPEIVHRSGKLVFAANWNGHADTQQFHVIDVSDPSSPRLLASHSTPKGLSNYDIAVAGSTIYLANAGGLRIADATSPQTLVTRSNFVGRGRWVRGVDVVGATAYIATSMHGGASWLQIIDASDPMAPVQTGVYRSTGGAQDVSVSGDLAVLADRAAGIVVLDVSEPQNVRRVGYYQTKGRANGVDIFGELAFVAVDDDKGARALQVIRYTEKVEGTE</sequence>
<keyword evidence="1" id="KW-0732">Signal</keyword>
<dbReference type="Pfam" id="PF08309">
    <property type="entry name" value="LVIVD"/>
    <property type="match status" value="3"/>
</dbReference>
<name>A0ABP8M7U1_9BACT</name>
<dbReference type="Proteomes" id="UP001500840">
    <property type="component" value="Unassembled WGS sequence"/>
</dbReference>
<evidence type="ECO:0008006" key="4">
    <source>
        <dbReference type="Google" id="ProtNLM"/>
    </source>
</evidence>